<evidence type="ECO:0000259" key="9">
    <source>
        <dbReference type="Pfam" id="PF01794"/>
    </source>
</evidence>
<keyword evidence="8" id="KW-0285">Flavoprotein</keyword>
<dbReference type="STRING" id="45496.SAMN04488079_11145"/>
<comment type="similarity">
    <text evidence="8">Belongs to the MsrQ family.</text>
</comment>
<keyword evidence="4 8" id="KW-0812">Transmembrane</keyword>
<dbReference type="PANTHER" id="PTHR36964:SF1">
    <property type="entry name" value="PROTEIN-METHIONINE-SULFOXIDE REDUCTASE HEME-BINDING SUBUNIT MSRQ"/>
    <property type="match status" value="1"/>
</dbReference>
<keyword evidence="8" id="KW-1003">Cell membrane</keyword>
<feature type="transmembrane region" description="Helical" evidence="8">
    <location>
        <begin position="21"/>
        <end position="40"/>
    </location>
</feature>
<dbReference type="EMBL" id="FOSH01000011">
    <property type="protein sequence ID" value="SFK44339.1"/>
    <property type="molecule type" value="Genomic_DNA"/>
</dbReference>
<evidence type="ECO:0000256" key="8">
    <source>
        <dbReference type="HAMAP-Rule" id="MF_01207"/>
    </source>
</evidence>
<evidence type="ECO:0000256" key="5">
    <source>
        <dbReference type="ARBA" id="ARBA00022989"/>
    </source>
</evidence>
<dbReference type="GO" id="GO:0005886">
    <property type="term" value="C:plasma membrane"/>
    <property type="evidence" value="ECO:0007669"/>
    <property type="project" value="UniProtKB-SubCell"/>
</dbReference>
<dbReference type="Proteomes" id="UP000198924">
    <property type="component" value="Unassembled WGS sequence"/>
</dbReference>
<comment type="function">
    <text evidence="8">Part of the MsrPQ system that repairs oxidized periplasmic proteins containing methionine sulfoxide residues (Met-O), using respiratory chain electrons. Thus protects these proteins from oxidative-stress damage caused by reactive species of oxygen and chlorine generated by the host defense mechanisms. MsrPQ is essential for the maintenance of envelope integrity under bleach stress, rescuing a wide series of structurally unrelated periplasmic proteins from methionine oxidation. MsrQ provides electrons for reduction to the reductase catalytic subunit MsrP, using the quinone pool of the respiratory chain.</text>
</comment>
<feature type="transmembrane region" description="Helical" evidence="8">
    <location>
        <begin position="165"/>
        <end position="183"/>
    </location>
</feature>
<evidence type="ECO:0000256" key="3">
    <source>
        <dbReference type="ARBA" id="ARBA00022617"/>
    </source>
</evidence>
<dbReference type="GO" id="GO:0030091">
    <property type="term" value="P:protein repair"/>
    <property type="evidence" value="ECO:0007669"/>
    <property type="project" value="UniProtKB-UniRule"/>
</dbReference>
<dbReference type="InterPro" id="IPR013130">
    <property type="entry name" value="Fe3_Rdtase_TM_dom"/>
</dbReference>
<feature type="transmembrane region" description="Helical" evidence="8">
    <location>
        <begin position="92"/>
        <end position="108"/>
    </location>
</feature>
<comment type="subcellular location">
    <subcellularLocation>
        <location evidence="8">Cell membrane</location>
        <topology evidence="8">Multi-pass membrane protein</topology>
    </subcellularLocation>
    <subcellularLocation>
        <location evidence="1">Membrane</location>
        <topology evidence="1">Multi-pass membrane protein</topology>
    </subcellularLocation>
</comment>
<dbReference type="PANTHER" id="PTHR36964">
    <property type="entry name" value="PROTEIN-METHIONINE-SULFOXIDE REDUCTASE HEME-BINDING SUBUNIT MSRQ"/>
    <property type="match status" value="1"/>
</dbReference>
<keyword evidence="8" id="KW-0479">Metal-binding</keyword>
<feature type="transmembrane region" description="Helical" evidence="8">
    <location>
        <begin position="128"/>
        <end position="144"/>
    </location>
</feature>
<dbReference type="GO" id="GO:0010181">
    <property type="term" value="F:FMN binding"/>
    <property type="evidence" value="ECO:0007669"/>
    <property type="project" value="UniProtKB-UniRule"/>
</dbReference>
<evidence type="ECO:0000256" key="4">
    <source>
        <dbReference type="ARBA" id="ARBA00022692"/>
    </source>
</evidence>
<evidence type="ECO:0000256" key="6">
    <source>
        <dbReference type="ARBA" id="ARBA00023004"/>
    </source>
</evidence>
<dbReference type="Pfam" id="PF01794">
    <property type="entry name" value="Ferric_reduct"/>
    <property type="match status" value="1"/>
</dbReference>
<keyword evidence="2 8" id="KW-0813">Transport</keyword>
<keyword evidence="7 8" id="KW-0472">Membrane</keyword>
<sequence length="215" mass="24935">MQAWISNVISEQQLSANTKASVVKTFLFILCLLPLIYLVWGLFTDNLGANPVETLTRSSGLWALRFLLITLLVSPIRWYTGLTAIVKYRRMLGLYAFFYASVHMLLYLGLDQLFDIQDIWKDIVKRPFITVGFISFILLLPLAITSTNKMMKRLGGKRWKRLHRLTYLIATLSCVHFLMLVKADIREPVIYMILLSLLFFVRLFHSLSKKKLVSR</sequence>
<reference evidence="11" key="1">
    <citation type="submission" date="2016-10" db="EMBL/GenBank/DDBJ databases">
        <authorList>
            <person name="Varghese N."/>
            <person name="Submissions S."/>
        </authorList>
    </citation>
    <scope>NUCLEOTIDE SEQUENCE [LARGE SCALE GENOMIC DNA]</scope>
    <source>
        <strain evidence="11">DSM 11578</strain>
    </source>
</reference>
<proteinExistence type="inferred from homology"/>
<comment type="cofactor">
    <cofactor evidence="8">
        <name>heme b</name>
        <dbReference type="ChEBI" id="CHEBI:60344"/>
    </cofactor>
    <text evidence="8">Binds 1 heme b (iron(II)-protoporphyrin IX) group per subunit.</text>
</comment>
<keyword evidence="5 8" id="KW-1133">Transmembrane helix</keyword>
<dbReference type="HAMAP" id="MF_01207">
    <property type="entry name" value="MsrQ"/>
    <property type="match status" value="1"/>
</dbReference>
<keyword evidence="8" id="KW-0288">FMN</keyword>
<dbReference type="GO" id="GO:0020037">
    <property type="term" value="F:heme binding"/>
    <property type="evidence" value="ECO:0007669"/>
    <property type="project" value="UniProtKB-UniRule"/>
</dbReference>
<name>A0A1I3ZLC1_9GAMM</name>
<dbReference type="InterPro" id="IPR022837">
    <property type="entry name" value="MsrQ-like"/>
</dbReference>
<keyword evidence="6 8" id="KW-0408">Iron</keyword>
<dbReference type="GO" id="GO:0046872">
    <property type="term" value="F:metal ion binding"/>
    <property type="evidence" value="ECO:0007669"/>
    <property type="project" value="UniProtKB-KW"/>
</dbReference>
<protein>
    <recommendedName>
        <fullName evidence="8">Protein-methionine-sulfoxide reductase heme-binding subunit MsrQ</fullName>
    </recommendedName>
    <alternativeName>
        <fullName evidence="8">Flavocytochrome MsrQ</fullName>
    </alternativeName>
</protein>
<evidence type="ECO:0000313" key="11">
    <source>
        <dbReference type="Proteomes" id="UP000198924"/>
    </source>
</evidence>
<evidence type="ECO:0000313" key="10">
    <source>
        <dbReference type="EMBL" id="SFK44339.1"/>
    </source>
</evidence>
<dbReference type="RefSeq" id="WP_091714229.1">
    <property type="nucleotide sequence ID" value="NZ_FOSH01000011.1"/>
</dbReference>
<organism evidence="10 11">
    <name type="scientific">Methylophaga sulfidovorans</name>
    <dbReference type="NCBI Taxonomy" id="45496"/>
    <lineage>
        <taxon>Bacteria</taxon>
        <taxon>Pseudomonadati</taxon>
        <taxon>Pseudomonadota</taxon>
        <taxon>Gammaproteobacteria</taxon>
        <taxon>Thiotrichales</taxon>
        <taxon>Piscirickettsiaceae</taxon>
        <taxon>Methylophaga</taxon>
    </lineage>
</organism>
<feature type="transmembrane region" description="Helical" evidence="8">
    <location>
        <begin position="189"/>
        <end position="207"/>
    </location>
</feature>
<gene>
    <name evidence="8" type="primary">msrQ</name>
    <name evidence="10" type="ORF">SAMN04488079_11145</name>
</gene>
<dbReference type="AlphaFoldDB" id="A0A1I3ZLC1"/>
<keyword evidence="11" id="KW-1185">Reference proteome</keyword>
<dbReference type="OrthoDB" id="9788328at2"/>
<dbReference type="GO" id="GO:0016679">
    <property type="term" value="F:oxidoreductase activity, acting on diphenols and related substances as donors"/>
    <property type="evidence" value="ECO:0007669"/>
    <property type="project" value="TreeGrafter"/>
</dbReference>
<accession>A0A1I3ZLC1</accession>
<evidence type="ECO:0000256" key="2">
    <source>
        <dbReference type="ARBA" id="ARBA00022448"/>
    </source>
</evidence>
<feature type="domain" description="Ferric oxidoreductase" evidence="9">
    <location>
        <begin position="60"/>
        <end position="173"/>
    </location>
</feature>
<comment type="subunit">
    <text evidence="8">Heterodimer of a catalytic subunit (MsrP) and a heme-binding subunit (MsrQ).</text>
</comment>
<keyword evidence="3 8" id="KW-0349">Heme</keyword>
<evidence type="ECO:0000256" key="1">
    <source>
        <dbReference type="ARBA" id="ARBA00004141"/>
    </source>
</evidence>
<evidence type="ECO:0000256" key="7">
    <source>
        <dbReference type="ARBA" id="ARBA00023136"/>
    </source>
</evidence>
<dbReference type="GO" id="GO:0009055">
    <property type="term" value="F:electron transfer activity"/>
    <property type="evidence" value="ECO:0007669"/>
    <property type="project" value="UniProtKB-UniRule"/>
</dbReference>
<comment type="cofactor">
    <cofactor evidence="8">
        <name>FMN</name>
        <dbReference type="ChEBI" id="CHEBI:58210"/>
    </cofactor>
    <text evidence="8">Binds 1 FMN per subunit.</text>
</comment>
<keyword evidence="8" id="KW-0249">Electron transport</keyword>
<feature type="transmembrane region" description="Helical" evidence="8">
    <location>
        <begin position="60"/>
        <end position="80"/>
    </location>
</feature>